<reference evidence="3 4" key="2">
    <citation type="journal article" date="2017" name="Sci. Rep.">
        <title>A mobile pathogenicity chromosome in Fusarium oxysporum for infection of multiple cucurbit species.</title>
        <authorList>
            <person name="van Dam P."/>
            <person name="Fokkens L."/>
            <person name="Ayukawa Y."/>
            <person name="van der Gragt M."/>
            <person name="Ter Horst A."/>
            <person name="Brankovics B."/>
            <person name="Houterman P.M."/>
            <person name="Arie T."/>
            <person name="Rep M."/>
        </authorList>
    </citation>
    <scope>NUCLEOTIDE SEQUENCE [LARGE SCALE GENOMIC DNA]</scope>
    <source>
        <strain evidence="3 4">Forc016</strain>
    </source>
</reference>
<protein>
    <recommendedName>
        <fullName evidence="2">Ubiquitin-like domain-containing protein</fullName>
    </recommendedName>
</protein>
<proteinExistence type="predicted"/>
<reference evidence="3 4" key="1">
    <citation type="journal article" date="2016" name="Environ. Microbiol.">
        <title>Effector profiles distinguish formae speciales of Fusarium oxysporum.</title>
        <authorList>
            <person name="van Dam P."/>
            <person name="Fokkens L."/>
            <person name="Schmidt S.M."/>
            <person name="Linmans J.H."/>
            <person name="Kistler H.C."/>
            <person name="Ma L.J."/>
            <person name="Rep M."/>
        </authorList>
    </citation>
    <scope>NUCLEOTIDE SEQUENCE [LARGE SCALE GENOMIC DNA]</scope>
    <source>
        <strain evidence="3 4">Forc016</strain>
    </source>
</reference>
<dbReference type="InterPro" id="IPR054464">
    <property type="entry name" value="ULD_fung"/>
</dbReference>
<dbReference type="PANTHER" id="PTHR36167">
    <property type="entry name" value="C2H2 FINGER DOMAIN TRANSCRIPTION FACTOR (EUROFUNG)-RELATED"/>
    <property type="match status" value="1"/>
</dbReference>
<accession>A0A2H3GBU9</accession>
<name>A0A2H3GBU9_FUSOX</name>
<feature type="compositionally biased region" description="Polar residues" evidence="1">
    <location>
        <begin position="189"/>
        <end position="213"/>
    </location>
</feature>
<dbReference type="Proteomes" id="UP000219602">
    <property type="component" value="Chromosome 12"/>
</dbReference>
<evidence type="ECO:0000313" key="3">
    <source>
        <dbReference type="EMBL" id="PCD25178.1"/>
    </source>
</evidence>
<dbReference type="AlphaFoldDB" id="A0A2H3GBU9"/>
<dbReference type="InterPro" id="IPR039327">
    <property type="entry name" value="CON7-like"/>
</dbReference>
<dbReference type="EMBL" id="MABQ02000010">
    <property type="protein sequence ID" value="PCD25178.1"/>
    <property type="molecule type" value="Genomic_DNA"/>
</dbReference>
<feature type="domain" description="Ubiquitin-like" evidence="2">
    <location>
        <begin position="329"/>
        <end position="410"/>
    </location>
</feature>
<feature type="region of interest" description="Disordered" evidence="1">
    <location>
        <begin position="143"/>
        <end position="164"/>
    </location>
</feature>
<comment type="caution">
    <text evidence="3">The sequence shown here is derived from an EMBL/GenBank/DDBJ whole genome shotgun (WGS) entry which is preliminary data.</text>
</comment>
<feature type="region of interest" description="Disordered" evidence="1">
    <location>
        <begin position="189"/>
        <end position="222"/>
    </location>
</feature>
<sequence length="459" mass="51396">MDPLSIIASIAGIATAGTSLSKAIYHFISLTRGASREMVEIARNISDLSCILSELRHVLQESADLCSRKLLRRIKSAMRRLSAIHDDIYALMDSSKGFQTFRWSLKRSEVQYKLTLIESHKTAIHLMLNVIILAATTRKEAQSQVTQTTSTNEDKQKEPESEVPLLRQQSENLAYAACHCMVDLSENQQFETSRPSKQLKTDSGSDNDGTRGQIQVREHGSSDGTGRWLFDLAFENYWNMSQGLEPELHFHGPVNGPEGPASDNQALVIRTPSELQIAIYEPGAGATLIETLLEDWTCLSKEEITGTSIHKPETEQVRPGSPGSTQRDVAGIRFKDAVGRKFTFPYHLVQKWEGMEELIKQAFMCVDVIGPHVLAGHYDITSPDGDIIPIQKWGSTIEPGMQVGMTMWPADDTRISKVNLERMMHKVPGTRQTKKRPKNKREPTLHEFLFGPWKDVIGS</sequence>
<dbReference type="PANTHER" id="PTHR36167:SF3">
    <property type="entry name" value="C2H2 FINGER DOMAIN TRANSCRIPTION FACTOR (EUROFUNG)-RELATED"/>
    <property type="match status" value="1"/>
</dbReference>
<gene>
    <name evidence="3" type="ORF">AU210_014287</name>
</gene>
<dbReference type="Pfam" id="PF22893">
    <property type="entry name" value="ULD_2"/>
    <property type="match status" value="1"/>
</dbReference>
<dbReference type="STRING" id="327505.A0A2H3GBU9"/>
<dbReference type="GO" id="GO:0006355">
    <property type="term" value="P:regulation of DNA-templated transcription"/>
    <property type="evidence" value="ECO:0007669"/>
    <property type="project" value="InterPro"/>
</dbReference>
<evidence type="ECO:0000256" key="1">
    <source>
        <dbReference type="SAM" id="MobiDB-lite"/>
    </source>
</evidence>
<evidence type="ECO:0000313" key="4">
    <source>
        <dbReference type="Proteomes" id="UP000219602"/>
    </source>
</evidence>
<organism evidence="3 4">
    <name type="scientific">Fusarium oxysporum f. sp. radicis-cucumerinum</name>
    <dbReference type="NCBI Taxonomy" id="327505"/>
    <lineage>
        <taxon>Eukaryota</taxon>
        <taxon>Fungi</taxon>
        <taxon>Dikarya</taxon>
        <taxon>Ascomycota</taxon>
        <taxon>Pezizomycotina</taxon>
        <taxon>Sordariomycetes</taxon>
        <taxon>Hypocreomycetidae</taxon>
        <taxon>Hypocreales</taxon>
        <taxon>Nectriaceae</taxon>
        <taxon>Fusarium</taxon>
        <taxon>Fusarium oxysporum species complex</taxon>
    </lineage>
</organism>
<evidence type="ECO:0000259" key="2">
    <source>
        <dbReference type="Pfam" id="PF22893"/>
    </source>
</evidence>